<dbReference type="Pfam" id="PF01693">
    <property type="entry name" value="Cauli_VI"/>
    <property type="match status" value="1"/>
</dbReference>
<feature type="domain" description="Ribonuclease H1 N-terminal" evidence="1">
    <location>
        <begin position="4"/>
        <end position="44"/>
    </location>
</feature>
<name>A0A2I0AKV4_9ASPA</name>
<gene>
    <name evidence="2" type="ORF">AXF42_Ash011121</name>
</gene>
<organism evidence="2 3">
    <name type="scientific">Apostasia shenzhenica</name>
    <dbReference type="NCBI Taxonomy" id="1088818"/>
    <lineage>
        <taxon>Eukaryota</taxon>
        <taxon>Viridiplantae</taxon>
        <taxon>Streptophyta</taxon>
        <taxon>Embryophyta</taxon>
        <taxon>Tracheophyta</taxon>
        <taxon>Spermatophyta</taxon>
        <taxon>Magnoliopsida</taxon>
        <taxon>Liliopsida</taxon>
        <taxon>Asparagales</taxon>
        <taxon>Orchidaceae</taxon>
        <taxon>Apostasioideae</taxon>
        <taxon>Apostasia</taxon>
    </lineage>
</organism>
<proteinExistence type="predicted"/>
<evidence type="ECO:0000313" key="2">
    <source>
        <dbReference type="EMBL" id="PKA56192.1"/>
    </source>
</evidence>
<dbReference type="OrthoDB" id="1922118at2759"/>
<sequence>MSLYLVLRGRKEDVFQSWQECHAMVHKYPGAVYFKVKSMEEAEEKSVLYRKLITKQTDDPEIPNLVVHDISNSLHRKQTGGNSVAVVGKGERSNENIATPMKSMVSKFIKLLDIWE</sequence>
<dbReference type="InterPro" id="IPR009027">
    <property type="entry name" value="Ribosomal_bL9/RNase_H1_N"/>
</dbReference>
<dbReference type="InterPro" id="IPR011320">
    <property type="entry name" value="RNase_H1_N"/>
</dbReference>
<keyword evidence="3" id="KW-1185">Reference proteome</keyword>
<protein>
    <recommendedName>
        <fullName evidence="1">Ribonuclease H1 N-terminal domain-containing protein</fullName>
    </recommendedName>
</protein>
<dbReference type="AlphaFoldDB" id="A0A2I0AKV4"/>
<dbReference type="Proteomes" id="UP000236161">
    <property type="component" value="Unassembled WGS sequence"/>
</dbReference>
<dbReference type="SUPFAM" id="SSF55658">
    <property type="entry name" value="L9 N-domain-like"/>
    <property type="match status" value="1"/>
</dbReference>
<dbReference type="InterPro" id="IPR037056">
    <property type="entry name" value="RNase_H1_N_sf"/>
</dbReference>
<dbReference type="EMBL" id="KZ451974">
    <property type="protein sequence ID" value="PKA56192.1"/>
    <property type="molecule type" value="Genomic_DNA"/>
</dbReference>
<accession>A0A2I0AKV4</accession>
<dbReference type="Gene3D" id="3.40.970.10">
    <property type="entry name" value="Ribonuclease H1, N-terminal domain"/>
    <property type="match status" value="1"/>
</dbReference>
<evidence type="ECO:0000313" key="3">
    <source>
        <dbReference type="Proteomes" id="UP000236161"/>
    </source>
</evidence>
<evidence type="ECO:0000259" key="1">
    <source>
        <dbReference type="Pfam" id="PF01693"/>
    </source>
</evidence>
<reference evidence="2 3" key="1">
    <citation type="journal article" date="2017" name="Nature">
        <title>The Apostasia genome and the evolution of orchids.</title>
        <authorList>
            <person name="Zhang G.Q."/>
            <person name="Liu K.W."/>
            <person name="Li Z."/>
            <person name="Lohaus R."/>
            <person name="Hsiao Y.Y."/>
            <person name="Niu S.C."/>
            <person name="Wang J.Y."/>
            <person name="Lin Y.C."/>
            <person name="Xu Q."/>
            <person name="Chen L.J."/>
            <person name="Yoshida K."/>
            <person name="Fujiwara S."/>
            <person name="Wang Z.W."/>
            <person name="Zhang Y.Q."/>
            <person name="Mitsuda N."/>
            <person name="Wang M."/>
            <person name="Liu G.H."/>
            <person name="Pecoraro L."/>
            <person name="Huang H.X."/>
            <person name="Xiao X.J."/>
            <person name="Lin M."/>
            <person name="Wu X.Y."/>
            <person name="Wu W.L."/>
            <person name="Chen Y.Y."/>
            <person name="Chang S.B."/>
            <person name="Sakamoto S."/>
            <person name="Ohme-Takagi M."/>
            <person name="Yagi M."/>
            <person name="Zeng S.J."/>
            <person name="Shen C.Y."/>
            <person name="Yeh C.M."/>
            <person name="Luo Y.B."/>
            <person name="Tsai W.C."/>
            <person name="Van de Peer Y."/>
            <person name="Liu Z.J."/>
        </authorList>
    </citation>
    <scope>NUCLEOTIDE SEQUENCE [LARGE SCALE GENOMIC DNA]</scope>
    <source>
        <strain evidence="3">cv. Shenzhen</strain>
        <tissue evidence="2">Stem</tissue>
    </source>
</reference>